<sequence length="301" mass="32597">MTIRKTLATLSAATLIFGLTACSDSGDSASGEGGDGDKGTITLGYLPSWTDGLSTAYLLENKLEAAGYNVEHETLTDAAVLYAGLAKGDIDIYPSAWSEKTHAQYMDKYSDDIEDLGAYYDNAILTWAVPEYMEDINSIEDLKGKADDFGGKVVGIEPGAGLTKASEETISEYGLDADGYSLSTSSTPAMLSELQTAVDGEKDIVVTLWRPFWANSKFPVKDLEDPKGALGEPESLHWLARDGFTEENPEVAKWLEGLKLSDDEYGSLEDTVVNEYGEGKEPEAIEAWLNENPDIVKDLES</sequence>
<evidence type="ECO:0000256" key="4">
    <source>
        <dbReference type="ARBA" id="ARBA00023136"/>
    </source>
</evidence>
<evidence type="ECO:0000256" key="3">
    <source>
        <dbReference type="ARBA" id="ARBA00022475"/>
    </source>
</evidence>
<accession>A0A1N7IPE6</accession>
<dbReference type="GO" id="GO:0031460">
    <property type="term" value="P:glycine betaine transport"/>
    <property type="evidence" value="ECO:0007669"/>
    <property type="project" value="TreeGrafter"/>
</dbReference>
<protein>
    <submittedName>
        <fullName evidence="7">Glycine betaine/proline transport system substrate-binding protein</fullName>
    </submittedName>
</protein>
<evidence type="ECO:0000256" key="2">
    <source>
        <dbReference type="ARBA" id="ARBA00022448"/>
    </source>
</evidence>
<evidence type="ECO:0000259" key="6">
    <source>
        <dbReference type="Pfam" id="PF04069"/>
    </source>
</evidence>
<dbReference type="Gene3D" id="3.40.190.100">
    <property type="entry name" value="Glycine betaine-binding periplasmic protein, domain 2"/>
    <property type="match status" value="1"/>
</dbReference>
<dbReference type="SUPFAM" id="SSF53850">
    <property type="entry name" value="Periplasmic binding protein-like II"/>
    <property type="match status" value="1"/>
</dbReference>
<proteinExistence type="predicted"/>
<gene>
    <name evidence="7" type="ORF">SAMN05444817_101196</name>
</gene>
<dbReference type="OrthoDB" id="9787902at2"/>
<feature type="domain" description="ABC-type glycine betaine transport system substrate-binding" evidence="6">
    <location>
        <begin position="40"/>
        <end position="290"/>
    </location>
</feature>
<feature type="chain" id="PRO_5038419505" evidence="5">
    <location>
        <begin position="22"/>
        <end position="301"/>
    </location>
</feature>
<dbReference type="AlphaFoldDB" id="A0A1N7IPE6"/>
<evidence type="ECO:0000313" key="7">
    <source>
        <dbReference type="EMBL" id="SIS38950.1"/>
    </source>
</evidence>
<keyword evidence="4" id="KW-0472">Membrane</keyword>
<dbReference type="Proteomes" id="UP000186292">
    <property type="component" value="Unassembled WGS sequence"/>
</dbReference>
<name>A0A1N7IPE6_9CORY</name>
<dbReference type="PROSITE" id="PS51257">
    <property type="entry name" value="PROKAR_LIPOPROTEIN"/>
    <property type="match status" value="1"/>
</dbReference>
<dbReference type="PANTHER" id="PTHR47737:SF1">
    <property type="entry name" value="GLYCINE BETAINE_PROLINE BETAINE TRANSPORT SYSTEM PERMEASE PROTEIN PROW"/>
    <property type="match status" value="1"/>
</dbReference>
<evidence type="ECO:0000256" key="1">
    <source>
        <dbReference type="ARBA" id="ARBA00004236"/>
    </source>
</evidence>
<reference evidence="8" key="1">
    <citation type="submission" date="2017-01" db="EMBL/GenBank/DDBJ databases">
        <authorList>
            <person name="Varghese N."/>
            <person name="Submissions S."/>
        </authorList>
    </citation>
    <scope>NUCLEOTIDE SEQUENCE [LARGE SCALE GENOMIC DNA]</scope>
    <source>
        <strain evidence="8">DSM 44531</strain>
    </source>
</reference>
<dbReference type="Gene3D" id="3.10.105.10">
    <property type="entry name" value="Dipeptide-binding Protein, Domain 3"/>
    <property type="match status" value="2"/>
</dbReference>
<keyword evidence="2" id="KW-0813">Transport</keyword>
<dbReference type="EMBL" id="FTOF01000001">
    <property type="protein sequence ID" value="SIS38950.1"/>
    <property type="molecule type" value="Genomic_DNA"/>
</dbReference>
<dbReference type="GO" id="GO:0005275">
    <property type="term" value="F:amine transmembrane transporter activity"/>
    <property type="evidence" value="ECO:0007669"/>
    <property type="project" value="TreeGrafter"/>
</dbReference>
<dbReference type="Pfam" id="PF04069">
    <property type="entry name" value="OpuAC"/>
    <property type="match status" value="1"/>
</dbReference>
<dbReference type="GO" id="GO:0015871">
    <property type="term" value="P:choline transport"/>
    <property type="evidence" value="ECO:0007669"/>
    <property type="project" value="TreeGrafter"/>
</dbReference>
<organism evidence="7 8">
    <name type="scientific">Corynebacterium appendicis CIP 107643</name>
    <dbReference type="NCBI Taxonomy" id="1161099"/>
    <lineage>
        <taxon>Bacteria</taxon>
        <taxon>Bacillati</taxon>
        <taxon>Actinomycetota</taxon>
        <taxon>Actinomycetes</taxon>
        <taxon>Mycobacteriales</taxon>
        <taxon>Corynebacteriaceae</taxon>
        <taxon>Corynebacterium</taxon>
    </lineage>
</organism>
<dbReference type="STRING" id="1161099.SAMN05444817_101196"/>
<keyword evidence="5" id="KW-0732">Signal</keyword>
<keyword evidence="8" id="KW-1185">Reference proteome</keyword>
<dbReference type="PANTHER" id="PTHR47737">
    <property type="entry name" value="GLYCINE BETAINE/PROLINE BETAINE TRANSPORT SYSTEM PERMEASE PROTEIN PROW"/>
    <property type="match status" value="1"/>
</dbReference>
<dbReference type="CDD" id="cd13639">
    <property type="entry name" value="PBP2_OpuAC_like"/>
    <property type="match status" value="1"/>
</dbReference>
<evidence type="ECO:0000256" key="5">
    <source>
        <dbReference type="SAM" id="SignalP"/>
    </source>
</evidence>
<dbReference type="RefSeq" id="WP_076598180.1">
    <property type="nucleotide sequence ID" value="NZ_CP046976.1"/>
</dbReference>
<comment type="subcellular location">
    <subcellularLocation>
        <location evidence="1">Cell membrane</location>
    </subcellularLocation>
</comment>
<evidence type="ECO:0000313" key="8">
    <source>
        <dbReference type="Proteomes" id="UP000186292"/>
    </source>
</evidence>
<keyword evidence="3" id="KW-1003">Cell membrane</keyword>
<feature type="signal peptide" evidence="5">
    <location>
        <begin position="1"/>
        <end position="21"/>
    </location>
</feature>
<dbReference type="GO" id="GO:0043190">
    <property type="term" value="C:ATP-binding cassette (ABC) transporter complex"/>
    <property type="evidence" value="ECO:0007669"/>
    <property type="project" value="InterPro"/>
</dbReference>
<dbReference type="InterPro" id="IPR007210">
    <property type="entry name" value="ABC_Gly_betaine_transp_sub-bd"/>
</dbReference>
<dbReference type="GO" id="GO:0015226">
    <property type="term" value="F:carnitine transmembrane transporter activity"/>
    <property type="evidence" value="ECO:0007669"/>
    <property type="project" value="TreeGrafter"/>
</dbReference>